<dbReference type="AlphaFoldDB" id="A0A0G4QD20"/>
<proteinExistence type="inferred from homology"/>
<dbReference type="GO" id="GO:0009437">
    <property type="term" value="P:carnitine metabolic process"/>
    <property type="evidence" value="ECO:0007669"/>
    <property type="project" value="UniProtKB-UniRule"/>
</dbReference>
<accession>A0A0G4QD20</accession>
<evidence type="ECO:0000313" key="8">
    <source>
        <dbReference type="Proteomes" id="UP000619976"/>
    </source>
</evidence>
<comment type="similarity">
    <text evidence="1 3">Belongs to the ETF beta-subunit/FixA family.</text>
</comment>
<comment type="subunit">
    <text evidence="3">Heterodimer of FixA and FixB.</text>
</comment>
<dbReference type="InterPro" id="IPR023463">
    <property type="entry name" value="FixA"/>
</dbReference>
<dbReference type="Proteomes" id="UP000619976">
    <property type="component" value="Unassembled WGS sequence"/>
</dbReference>
<evidence type="ECO:0000256" key="1">
    <source>
        <dbReference type="ARBA" id="ARBA00007557"/>
    </source>
</evidence>
<keyword evidence="8" id="KW-1185">Reference proteome</keyword>
<gene>
    <name evidence="5" type="primary">etfB_2</name>
    <name evidence="3" type="synonym">fixA</name>
    <name evidence="5" type="ORF">BN1804_02654</name>
    <name evidence="6" type="ORF">JFQ69_12470</name>
</gene>
<evidence type="ECO:0000313" key="7">
    <source>
        <dbReference type="Proteomes" id="UP000183920"/>
    </source>
</evidence>
<dbReference type="SMART" id="SM00893">
    <property type="entry name" value="ETF"/>
    <property type="match status" value="1"/>
</dbReference>
<protein>
    <recommendedName>
        <fullName evidence="3">Protein FixA</fullName>
    </recommendedName>
</protein>
<dbReference type="Pfam" id="PF01012">
    <property type="entry name" value="ETF"/>
    <property type="match status" value="1"/>
</dbReference>
<dbReference type="EMBL" id="JAEKCB010000006">
    <property type="protein sequence ID" value="MBJ2118471.1"/>
    <property type="molecule type" value="Genomic_DNA"/>
</dbReference>
<dbReference type="UniPathway" id="UPA00117"/>
<evidence type="ECO:0000256" key="3">
    <source>
        <dbReference type="HAMAP-Rule" id="MF_01055"/>
    </source>
</evidence>
<dbReference type="GeneID" id="76524287"/>
<dbReference type="PANTHER" id="PTHR21294">
    <property type="entry name" value="ELECTRON TRANSFER FLAVOPROTEIN BETA-SUBUNIT"/>
    <property type="match status" value="1"/>
</dbReference>
<dbReference type="InterPro" id="IPR012255">
    <property type="entry name" value="ETF_b"/>
</dbReference>
<feature type="domain" description="Electron transfer flavoprotein alpha/beta-subunit N-terminal" evidence="4">
    <location>
        <begin position="22"/>
        <end position="215"/>
    </location>
</feature>
<accession>A0A379EQI6</accession>
<dbReference type="PIRSF" id="PIRSF000090">
    <property type="entry name" value="Beta-ETF"/>
    <property type="match status" value="1"/>
</dbReference>
<dbReference type="PANTHER" id="PTHR21294:SF17">
    <property type="entry name" value="PROTEIN FIXA"/>
    <property type="match status" value="1"/>
</dbReference>
<reference evidence="5" key="1">
    <citation type="submission" date="2015-06" db="EMBL/GenBank/DDBJ databases">
        <authorList>
            <person name="Urmite Genomes Urmite Genomes"/>
        </authorList>
    </citation>
    <scope>NUCLEOTIDE SEQUENCE [LARGE SCALE GENOMIC DNA]</scope>
    <source>
        <strain evidence="5">CSUR P1867</strain>
    </source>
</reference>
<dbReference type="Gene3D" id="3.40.50.620">
    <property type="entry name" value="HUPs"/>
    <property type="match status" value="1"/>
</dbReference>
<dbReference type="HAMAP" id="MF_01055">
    <property type="entry name" value="FixA"/>
    <property type="match status" value="1"/>
</dbReference>
<dbReference type="InterPro" id="IPR033948">
    <property type="entry name" value="ETF_beta_N"/>
</dbReference>
<dbReference type="Proteomes" id="UP000183920">
    <property type="component" value="Unassembled WGS sequence"/>
</dbReference>
<reference evidence="6 8" key="3">
    <citation type="submission" date="2020-12" db="EMBL/GenBank/DDBJ databases">
        <title>Enhanced detection system for hospital associated transmission using whole genome sequencing surveillance.</title>
        <authorList>
            <person name="Harrison L.H."/>
            <person name="Van Tyne D."/>
            <person name="Marsh J.W."/>
            <person name="Griffith M.P."/>
            <person name="Snyder D.J."/>
            <person name="Cooper V.S."/>
            <person name="Mustapha M."/>
        </authorList>
    </citation>
    <scope>NUCLEOTIDE SEQUENCE [LARGE SCALE GENOMIC DNA]</scope>
    <source>
        <strain evidence="6 8">PR00195</strain>
    </source>
</reference>
<evidence type="ECO:0000259" key="4">
    <source>
        <dbReference type="SMART" id="SM00893"/>
    </source>
</evidence>
<reference evidence="7" key="2">
    <citation type="submission" date="2015-06" db="EMBL/GenBank/DDBJ databases">
        <authorList>
            <person name="Urmite Genomes"/>
        </authorList>
    </citation>
    <scope>NUCLEOTIDE SEQUENCE [LARGE SCALE GENOMIC DNA]</scope>
    <source>
        <strain evidence="7">CSUR P1867</strain>
    </source>
</reference>
<dbReference type="EMBL" id="CVRY01000005">
    <property type="protein sequence ID" value="CRL63763.1"/>
    <property type="molecule type" value="Genomic_DNA"/>
</dbReference>
<dbReference type="RefSeq" id="WP_006536198.1">
    <property type="nucleotide sequence ID" value="NZ_CAXOKJ010000020.1"/>
</dbReference>
<keyword evidence="2 3" id="KW-0249">Electron transport</keyword>
<dbReference type="GO" id="GO:0009055">
    <property type="term" value="F:electron transfer activity"/>
    <property type="evidence" value="ECO:0007669"/>
    <property type="project" value="InterPro"/>
</dbReference>
<dbReference type="SUPFAM" id="SSF52402">
    <property type="entry name" value="Adenine nucleotide alpha hydrolases-like"/>
    <property type="match status" value="1"/>
</dbReference>
<dbReference type="InterPro" id="IPR014730">
    <property type="entry name" value="ETF_a/b_N"/>
</dbReference>
<dbReference type="FunFam" id="3.40.50.620:FF:000072">
    <property type="entry name" value="Protein FixA homolog"/>
    <property type="match status" value="1"/>
</dbReference>
<sequence length="257" mass="27504">MNIITCYKSVPDEQDITVNSADSSLDFSRANTKISQYDLNAIEAANQLKTQLDGIQITAMSVGGKALTNAKARKDVLSRGADDLVVVVDEQFEASLPYQTAVALAAAATKKGYDLILCGDGSADLSSQQVSLLVGEILNIPAINGINKIVSLSNDSITVERELENEIETLTIPLPAVIAVSTDINTPQIPSMKAILGAAKKPVQQWSVADLGLDVITARSEQKVAAPKQKVRQRIIIEGDGDDQIAELAEHLRKILK</sequence>
<dbReference type="NCBIfam" id="NF002888">
    <property type="entry name" value="PRK03359.1"/>
    <property type="match status" value="1"/>
</dbReference>
<comment type="pathway">
    <text evidence="3">Amine and polyamine metabolism; carnitine metabolism.</text>
</comment>
<dbReference type="CDD" id="cd01714">
    <property type="entry name" value="ETF_beta"/>
    <property type="match status" value="1"/>
</dbReference>
<comment type="function">
    <text evidence="3">Required for anaerobic carnitine reduction. May bring reductant to CaiA.</text>
</comment>
<keyword evidence="3" id="KW-0813">Transport</keyword>
<name>A0A0G4QD20_9GAMM</name>
<evidence type="ECO:0000256" key="2">
    <source>
        <dbReference type="ARBA" id="ARBA00022982"/>
    </source>
</evidence>
<organism evidence="5 7">
    <name type="scientific">Proteus penneri</name>
    <dbReference type="NCBI Taxonomy" id="102862"/>
    <lineage>
        <taxon>Bacteria</taxon>
        <taxon>Pseudomonadati</taxon>
        <taxon>Pseudomonadota</taxon>
        <taxon>Gammaproteobacteria</taxon>
        <taxon>Enterobacterales</taxon>
        <taxon>Morganellaceae</taxon>
        <taxon>Proteus</taxon>
    </lineage>
</organism>
<evidence type="ECO:0000313" key="5">
    <source>
        <dbReference type="EMBL" id="CRL63763.1"/>
    </source>
</evidence>
<dbReference type="InterPro" id="IPR014729">
    <property type="entry name" value="Rossmann-like_a/b/a_fold"/>
</dbReference>
<evidence type="ECO:0000313" key="6">
    <source>
        <dbReference type="EMBL" id="MBJ2118471.1"/>
    </source>
</evidence>